<proteinExistence type="predicted"/>
<sequence length="75" mass="8128">MSDQQQHEPPPPYSADDASKFSNYPVKGAPPTEISSQTSYAESQNTQGATRVIQLPPVAIAVSKFGEFPVECDCR</sequence>
<reference evidence="2" key="1">
    <citation type="submission" date="2022-11" db="UniProtKB">
        <authorList>
            <consortium name="WormBaseParasite"/>
        </authorList>
    </citation>
    <scope>IDENTIFICATION</scope>
</reference>
<evidence type="ECO:0000313" key="1">
    <source>
        <dbReference type="Proteomes" id="UP000887579"/>
    </source>
</evidence>
<organism evidence="1 2">
    <name type="scientific">Panagrolaimus sp. ES5</name>
    <dbReference type="NCBI Taxonomy" id="591445"/>
    <lineage>
        <taxon>Eukaryota</taxon>
        <taxon>Metazoa</taxon>
        <taxon>Ecdysozoa</taxon>
        <taxon>Nematoda</taxon>
        <taxon>Chromadorea</taxon>
        <taxon>Rhabditida</taxon>
        <taxon>Tylenchina</taxon>
        <taxon>Panagrolaimomorpha</taxon>
        <taxon>Panagrolaimoidea</taxon>
        <taxon>Panagrolaimidae</taxon>
        <taxon>Panagrolaimus</taxon>
    </lineage>
</organism>
<protein>
    <submittedName>
        <fullName evidence="2">Uncharacterized protein</fullName>
    </submittedName>
</protein>
<dbReference type="Proteomes" id="UP000887579">
    <property type="component" value="Unplaced"/>
</dbReference>
<name>A0AC34FAS8_9BILA</name>
<accession>A0AC34FAS8</accession>
<dbReference type="WBParaSite" id="ES5_v2.g14066.t1">
    <property type="protein sequence ID" value="ES5_v2.g14066.t1"/>
    <property type="gene ID" value="ES5_v2.g14066"/>
</dbReference>
<evidence type="ECO:0000313" key="2">
    <source>
        <dbReference type="WBParaSite" id="ES5_v2.g14066.t1"/>
    </source>
</evidence>